<dbReference type="SUPFAM" id="SSF75005">
    <property type="entry name" value="Arabinanase/levansucrase/invertase"/>
    <property type="match status" value="1"/>
</dbReference>
<feature type="chain" id="PRO_5047198516" description="Ricin B lectin domain-containing protein" evidence="1">
    <location>
        <begin position="33"/>
        <end position="491"/>
    </location>
</feature>
<evidence type="ECO:0000313" key="3">
    <source>
        <dbReference type="EMBL" id="GAA2111245.1"/>
    </source>
</evidence>
<dbReference type="Pfam" id="PF00652">
    <property type="entry name" value="Ricin_B_lectin"/>
    <property type="match status" value="1"/>
</dbReference>
<reference evidence="3 4" key="1">
    <citation type="journal article" date="2019" name="Int. J. Syst. Evol. Microbiol.">
        <title>The Global Catalogue of Microorganisms (GCM) 10K type strain sequencing project: providing services to taxonomists for standard genome sequencing and annotation.</title>
        <authorList>
            <consortium name="The Broad Institute Genomics Platform"/>
            <consortium name="The Broad Institute Genome Sequencing Center for Infectious Disease"/>
            <person name="Wu L."/>
            <person name="Ma J."/>
        </authorList>
    </citation>
    <scope>NUCLEOTIDE SEQUENCE [LARGE SCALE GENOMIC DNA]</scope>
    <source>
        <strain evidence="3 4">JCM 15481</strain>
    </source>
</reference>
<keyword evidence="4" id="KW-1185">Reference proteome</keyword>
<dbReference type="InterPro" id="IPR023296">
    <property type="entry name" value="Glyco_hydro_beta-prop_sf"/>
</dbReference>
<feature type="domain" description="Ricin B lectin" evidence="2">
    <location>
        <begin position="352"/>
        <end position="489"/>
    </location>
</feature>
<dbReference type="SUPFAM" id="SSF50370">
    <property type="entry name" value="Ricin B-like lectins"/>
    <property type="match status" value="1"/>
</dbReference>
<proteinExistence type="predicted"/>
<organism evidence="3 4">
    <name type="scientific">Streptomyces synnematoformans</name>
    <dbReference type="NCBI Taxonomy" id="415721"/>
    <lineage>
        <taxon>Bacteria</taxon>
        <taxon>Bacillati</taxon>
        <taxon>Actinomycetota</taxon>
        <taxon>Actinomycetes</taxon>
        <taxon>Kitasatosporales</taxon>
        <taxon>Streptomycetaceae</taxon>
        <taxon>Streptomyces</taxon>
    </lineage>
</organism>
<dbReference type="InterPro" id="IPR000772">
    <property type="entry name" value="Ricin_B_lectin"/>
</dbReference>
<dbReference type="InterPro" id="IPR050727">
    <property type="entry name" value="GH43_arabinanases"/>
</dbReference>
<dbReference type="RefSeq" id="WP_425582266.1">
    <property type="nucleotide sequence ID" value="NZ_BAAAPF010000011.1"/>
</dbReference>
<dbReference type="SMART" id="SM00458">
    <property type="entry name" value="RICIN"/>
    <property type="match status" value="1"/>
</dbReference>
<dbReference type="Proteomes" id="UP001500443">
    <property type="component" value="Unassembled WGS sequence"/>
</dbReference>
<dbReference type="CDD" id="cd08983">
    <property type="entry name" value="GH43_Bt3655-like"/>
    <property type="match status" value="1"/>
</dbReference>
<keyword evidence="1" id="KW-0732">Signal</keyword>
<dbReference type="Gene3D" id="2.115.10.20">
    <property type="entry name" value="Glycosyl hydrolase domain, family 43"/>
    <property type="match status" value="1"/>
</dbReference>
<dbReference type="CDD" id="cd23458">
    <property type="entry name" value="beta-trefoil_Ricin_AgaB34-like"/>
    <property type="match status" value="1"/>
</dbReference>
<evidence type="ECO:0000256" key="1">
    <source>
        <dbReference type="SAM" id="SignalP"/>
    </source>
</evidence>
<dbReference type="PROSITE" id="PS50231">
    <property type="entry name" value="RICIN_B_LECTIN"/>
    <property type="match status" value="1"/>
</dbReference>
<dbReference type="InterPro" id="IPR035992">
    <property type="entry name" value="Ricin_B-like_lectins"/>
</dbReference>
<evidence type="ECO:0000313" key="4">
    <source>
        <dbReference type="Proteomes" id="UP001500443"/>
    </source>
</evidence>
<dbReference type="PANTHER" id="PTHR43301:SF3">
    <property type="entry name" value="ARABINAN ENDO-1,5-ALPHA-L-ARABINOSIDASE A-RELATED"/>
    <property type="match status" value="1"/>
</dbReference>
<dbReference type="Gene3D" id="2.80.10.50">
    <property type="match status" value="3"/>
</dbReference>
<accession>A0ABN2XFE9</accession>
<dbReference type="EMBL" id="BAAAPF010000011">
    <property type="protein sequence ID" value="GAA2111245.1"/>
    <property type="molecule type" value="Genomic_DNA"/>
</dbReference>
<evidence type="ECO:0000259" key="2">
    <source>
        <dbReference type="SMART" id="SM00458"/>
    </source>
</evidence>
<protein>
    <recommendedName>
        <fullName evidence="2">Ricin B lectin domain-containing protein</fullName>
    </recommendedName>
</protein>
<comment type="caution">
    <text evidence="3">The sequence shown here is derived from an EMBL/GenBank/DDBJ whole genome shotgun (WGS) entry which is preliminary data.</text>
</comment>
<sequence length="491" mass="53758">MRLTRSRLVIHKAVTAAIALAAGLLVHIPASAAQESEPYAGYLFTYFTGEGSSNGEQIYFALSRGNDPLHWRELNGGNPVLTSGVGERGMRDPFIIRSADGSKFYQIATDLRIYGNGDWNRAQRHGSKSIVVSESDDLVNWSTPRLERVSPDTAGNTWAPEAFYDESLGAYVVFWASKIYAADDPDHTGSSYNRMMYATTQDFRTFSPAREWYNPGYSVIDSTVLEHDGTYYRYTKDERDGATCGKYITSHTSTSLTSTDWRLQAECIGRGTINQGEGPLVFKSNTEDRWYQFIDEYGGRGYVPFETTDLAGGRWTESSSYDLPSSPRHGTVVPVTAAEYDRLEQTYAGGGGDAVTLAARHSGKCADVASSSTADGATLQQWSCHDGTNQQWTPRDLGNGYVQLVAQHSGKCLDVASSSTADGATLQQWSCHDGTNQQWQLRDAGDGYVSLVARHSGKCVDVSSSSSADGARLLQWSCHGGTNQQWRRSAA</sequence>
<feature type="signal peptide" evidence="1">
    <location>
        <begin position="1"/>
        <end position="32"/>
    </location>
</feature>
<name>A0ABN2XFE9_9ACTN</name>
<dbReference type="PANTHER" id="PTHR43301">
    <property type="entry name" value="ARABINAN ENDO-1,5-ALPHA-L-ARABINOSIDASE"/>
    <property type="match status" value="1"/>
</dbReference>
<gene>
    <name evidence="3" type="ORF">GCM10009802_08820</name>
</gene>